<dbReference type="EMBL" id="CP002546">
    <property type="protein sequence ID" value="ADY60085.1"/>
    <property type="molecule type" value="Genomic_DNA"/>
</dbReference>
<name>F0SP09_RUBBR</name>
<reference evidence="4" key="1">
    <citation type="submission" date="2011-02" db="EMBL/GenBank/DDBJ databases">
        <title>The complete genome of Planctomyces brasiliensis DSM 5305.</title>
        <authorList>
            <person name="Lucas S."/>
            <person name="Copeland A."/>
            <person name="Lapidus A."/>
            <person name="Bruce D."/>
            <person name="Goodwin L."/>
            <person name="Pitluck S."/>
            <person name="Kyrpides N."/>
            <person name="Mavromatis K."/>
            <person name="Pagani I."/>
            <person name="Ivanova N."/>
            <person name="Ovchinnikova G."/>
            <person name="Lu M."/>
            <person name="Detter J.C."/>
            <person name="Han C."/>
            <person name="Land M."/>
            <person name="Hauser L."/>
            <person name="Markowitz V."/>
            <person name="Cheng J.-F."/>
            <person name="Hugenholtz P."/>
            <person name="Woyke T."/>
            <person name="Wu D."/>
            <person name="Tindall B."/>
            <person name="Pomrenke H.G."/>
            <person name="Brambilla E."/>
            <person name="Klenk H.-P."/>
            <person name="Eisen J.A."/>
        </authorList>
    </citation>
    <scope>NUCLEOTIDE SEQUENCE [LARGE SCALE GENOMIC DNA]</scope>
    <source>
        <strain evidence="4">ATCC 49424 / DSM 5305 / JCM 21570 / NBRC 103401 / IFAM 1448</strain>
    </source>
</reference>
<evidence type="ECO:0000313" key="3">
    <source>
        <dbReference type="EMBL" id="ADY60085.1"/>
    </source>
</evidence>
<organism evidence="3 4">
    <name type="scientific">Rubinisphaera brasiliensis (strain ATCC 49424 / DSM 5305 / JCM 21570 / IAM 15109 / NBRC 103401 / IFAM 1448)</name>
    <name type="common">Planctomyces brasiliensis</name>
    <dbReference type="NCBI Taxonomy" id="756272"/>
    <lineage>
        <taxon>Bacteria</taxon>
        <taxon>Pseudomonadati</taxon>
        <taxon>Planctomycetota</taxon>
        <taxon>Planctomycetia</taxon>
        <taxon>Planctomycetales</taxon>
        <taxon>Planctomycetaceae</taxon>
        <taxon>Rubinisphaera</taxon>
    </lineage>
</organism>
<dbReference type="KEGG" id="pbs:Plabr_2484"/>
<dbReference type="SMART" id="SM00834">
    <property type="entry name" value="CxxC_CXXC_SSSS"/>
    <property type="match status" value="1"/>
</dbReference>
<evidence type="ECO:0000256" key="1">
    <source>
        <dbReference type="SAM" id="MobiDB-lite"/>
    </source>
</evidence>
<evidence type="ECO:0000259" key="2">
    <source>
        <dbReference type="SMART" id="SM00834"/>
    </source>
</evidence>
<gene>
    <name evidence="3" type="ordered locus">Plabr_2484</name>
</gene>
<feature type="domain" description="Putative regulatory protein FmdB zinc ribbon" evidence="2">
    <location>
        <begin position="1"/>
        <end position="45"/>
    </location>
</feature>
<dbReference type="RefSeq" id="WP_013628809.1">
    <property type="nucleotide sequence ID" value="NC_015174.1"/>
</dbReference>
<dbReference type="OrthoDB" id="215655at2"/>
<accession>F0SP09</accession>
<dbReference type="eggNOG" id="COG2331">
    <property type="taxonomic scope" value="Bacteria"/>
</dbReference>
<sequence>MPVYLYQVINKDGSPGEQFEVVQKMADDALTKHPETGEPVKRVITAPAIGTRWMDMNMERSSKDDDKLKKLGFTKYEKSGDGKYTKSYGKGPDLISK</sequence>
<proteinExistence type="predicted"/>
<dbReference type="AlphaFoldDB" id="F0SP09"/>
<dbReference type="HOGENOM" id="CLU_2141657_0_0_0"/>
<dbReference type="InterPro" id="IPR013429">
    <property type="entry name" value="Regulatory_FmdB_Zinc_ribbon"/>
</dbReference>
<feature type="region of interest" description="Disordered" evidence="1">
    <location>
        <begin position="77"/>
        <end position="97"/>
    </location>
</feature>
<keyword evidence="4" id="KW-1185">Reference proteome</keyword>
<dbReference type="Proteomes" id="UP000006860">
    <property type="component" value="Chromosome"/>
</dbReference>
<protein>
    <submittedName>
        <fullName evidence="3">Regulatory protein, FmdB family</fullName>
    </submittedName>
</protein>
<evidence type="ECO:0000313" key="4">
    <source>
        <dbReference type="Proteomes" id="UP000006860"/>
    </source>
</evidence>